<comment type="catalytic activity">
    <reaction evidence="1">
        <text>ATP + protein L-histidine = ADP + protein N-phospho-L-histidine.</text>
        <dbReference type="EC" id="2.7.13.3"/>
    </reaction>
</comment>
<evidence type="ECO:0000256" key="10">
    <source>
        <dbReference type="ARBA" id="ARBA00023012"/>
    </source>
</evidence>
<comment type="caution">
    <text evidence="15">The sequence shown here is derived from an EMBL/GenBank/DDBJ whole genome shotgun (WGS) entry which is preliminary data.</text>
</comment>
<evidence type="ECO:0000256" key="12">
    <source>
        <dbReference type="SAM" id="MobiDB-lite"/>
    </source>
</evidence>
<dbReference type="Pfam" id="PF06580">
    <property type="entry name" value="His_kinase"/>
    <property type="match status" value="1"/>
</dbReference>
<dbReference type="Gene3D" id="3.30.565.10">
    <property type="entry name" value="Histidine kinase-like ATPase, C-terminal domain"/>
    <property type="match status" value="1"/>
</dbReference>
<evidence type="ECO:0000256" key="13">
    <source>
        <dbReference type="SAM" id="Phobius"/>
    </source>
</evidence>
<feature type="transmembrane region" description="Helical" evidence="13">
    <location>
        <begin position="300"/>
        <end position="318"/>
    </location>
</feature>
<evidence type="ECO:0000256" key="7">
    <source>
        <dbReference type="ARBA" id="ARBA00022692"/>
    </source>
</evidence>
<dbReference type="Pfam" id="PF00672">
    <property type="entry name" value="HAMP"/>
    <property type="match status" value="1"/>
</dbReference>
<evidence type="ECO:0000256" key="1">
    <source>
        <dbReference type="ARBA" id="ARBA00000085"/>
    </source>
</evidence>
<evidence type="ECO:0000256" key="3">
    <source>
        <dbReference type="ARBA" id="ARBA00012438"/>
    </source>
</evidence>
<evidence type="ECO:0000313" key="16">
    <source>
        <dbReference type="Proteomes" id="UP001141950"/>
    </source>
</evidence>
<dbReference type="Gene3D" id="6.10.340.10">
    <property type="match status" value="1"/>
</dbReference>
<evidence type="ECO:0000259" key="14">
    <source>
        <dbReference type="PROSITE" id="PS50885"/>
    </source>
</evidence>
<dbReference type="Pfam" id="PF02743">
    <property type="entry name" value="dCache_1"/>
    <property type="match status" value="1"/>
</dbReference>
<dbReference type="InterPro" id="IPR050640">
    <property type="entry name" value="Bact_2-comp_sensor_kinase"/>
</dbReference>
<sequence length="612" mass="68086">MKMNGLPKFKSIHTSIAIAFSSLIICAVLAMSFNSFLLSSEAVKRNSYEHTGQLVEQVNANVETYVGNMESIAELALADEKLRTLMRLHDADSPEGLALTAEVSAFFGSIVRSREDIASILFIGSNGSLVSNREESALKPYHELMNQDWYKAAKEAGGESVISSSRIQHLFEDEYRWVVSISREAERGIDGSGGVLLVDLNYNVINDLCKQIHMGNRGYVFLLDPTGDPIYHPQQQLIYSGLKSERFDDILQAEDGSFEAVSDGAAKLYTVRTSEFGWKVIGVNYPEELVGDKKEIALSALRWGLICLVFGLALSLWLSHTLTKPVKKLDVQMKKVERGDFAVRAEIESPNEIGKLARTFNLMTGKIKDLMEQVMWEQEDKRISELKALQAQIHPHFLYNTLDSIIWMAEMDKRDDVIRMTSALSKLLRSSISKGEELVPLRQELAHAEHYLVIQSMRYRGKFAYSIEVEEELLDQYVLKVLLQPLVENAIYHGIKNKADQGRIVIRGTACQDGLCLQVEDDGVGADAEKVKERLARGRLYSGTSGSDGGGSGPSGSGGLGLDNVDHRIRLNYGEPYGLHFESERDEGTTVTLRLPLLRESVGSSPDREGEG</sequence>
<evidence type="ECO:0000256" key="9">
    <source>
        <dbReference type="ARBA" id="ARBA00022989"/>
    </source>
</evidence>
<proteinExistence type="predicted"/>
<keyword evidence="8 15" id="KW-0418">Kinase</keyword>
<evidence type="ECO:0000256" key="2">
    <source>
        <dbReference type="ARBA" id="ARBA00004651"/>
    </source>
</evidence>
<dbReference type="InterPro" id="IPR010559">
    <property type="entry name" value="Sig_transdc_His_kin_internal"/>
</dbReference>
<dbReference type="InterPro" id="IPR003660">
    <property type="entry name" value="HAMP_dom"/>
</dbReference>
<organism evidence="15 16">
    <name type="scientific">Paenibacillus soyae</name>
    <dbReference type="NCBI Taxonomy" id="2969249"/>
    <lineage>
        <taxon>Bacteria</taxon>
        <taxon>Bacillati</taxon>
        <taxon>Bacillota</taxon>
        <taxon>Bacilli</taxon>
        <taxon>Bacillales</taxon>
        <taxon>Paenibacillaceae</taxon>
        <taxon>Paenibacillus</taxon>
    </lineage>
</organism>
<evidence type="ECO:0000256" key="4">
    <source>
        <dbReference type="ARBA" id="ARBA00022475"/>
    </source>
</evidence>
<dbReference type="SUPFAM" id="SSF55874">
    <property type="entry name" value="ATPase domain of HSP90 chaperone/DNA topoisomerase II/histidine kinase"/>
    <property type="match status" value="1"/>
</dbReference>
<dbReference type="InterPro" id="IPR036890">
    <property type="entry name" value="HATPase_C_sf"/>
</dbReference>
<feature type="domain" description="HAMP" evidence="14">
    <location>
        <begin position="320"/>
        <end position="372"/>
    </location>
</feature>
<dbReference type="Gene3D" id="3.30.450.20">
    <property type="entry name" value="PAS domain"/>
    <property type="match status" value="2"/>
</dbReference>
<keyword evidence="4" id="KW-1003">Cell membrane</keyword>
<gene>
    <name evidence="15" type="ORF">NQZ67_28910</name>
</gene>
<name>A0A9X2MXW6_9BACL</name>
<evidence type="ECO:0000256" key="6">
    <source>
        <dbReference type="ARBA" id="ARBA00022679"/>
    </source>
</evidence>
<dbReference type="AlphaFoldDB" id="A0A9X2MXW6"/>
<dbReference type="Pfam" id="PF02518">
    <property type="entry name" value="HATPase_c"/>
    <property type="match status" value="1"/>
</dbReference>
<feature type="region of interest" description="Disordered" evidence="12">
    <location>
        <begin position="539"/>
        <end position="561"/>
    </location>
</feature>
<dbReference type="CDD" id="cd18773">
    <property type="entry name" value="PDC1_HK_sensor"/>
    <property type="match status" value="1"/>
</dbReference>
<keyword evidence="6" id="KW-0808">Transferase</keyword>
<keyword evidence="11 13" id="KW-0472">Membrane</keyword>
<keyword evidence="16" id="KW-1185">Reference proteome</keyword>
<dbReference type="InterPro" id="IPR003594">
    <property type="entry name" value="HATPase_dom"/>
</dbReference>
<keyword evidence="7 13" id="KW-0812">Transmembrane</keyword>
<dbReference type="PANTHER" id="PTHR34220">
    <property type="entry name" value="SENSOR HISTIDINE KINASE YPDA"/>
    <property type="match status" value="1"/>
</dbReference>
<protein>
    <recommendedName>
        <fullName evidence="3">histidine kinase</fullName>
        <ecNumber evidence="3">2.7.13.3</ecNumber>
    </recommendedName>
</protein>
<dbReference type="PRINTS" id="PR00344">
    <property type="entry name" value="BCTRLSENSOR"/>
</dbReference>
<dbReference type="Proteomes" id="UP001141950">
    <property type="component" value="Unassembled WGS sequence"/>
</dbReference>
<feature type="compositionally biased region" description="Gly residues" evidence="12">
    <location>
        <begin position="546"/>
        <end position="561"/>
    </location>
</feature>
<dbReference type="SUPFAM" id="SSF158472">
    <property type="entry name" value="HAMP domain-like"/>
    <property type="match status" value="1"/>
</dbReference>
<dbReference type="InterPro" id="IPR033479">
    <property type="entry name" value="dCache_1"/>
</dbReference>
<dbReference type="EMBL" id="JANIPJ010000036">
    <property type="protein sequence ID" value="MCR2807903.1"/>
    <property type="molecule type" value="Genomic_DNA"/>
</dbReference>
<dbReference type="RefSeq" id="WP_257452807.1">
    <property type="nucleotide sequence ID" value="NZ_JANIPJ010000036.1"/>
</dbReference>
<evidence type="ECO:0000256" key="5">
    <source>
        <dbReference type="ARBA" id="ARBA00022553"/>
    </source>
</evidence>
<accession>A0A9X2MXW6</accession>
<dbReference type="CDD" id="cd06225">
    <property type="entry name" value="HAMP"/>
    <property type="match status" value="1"/>
</dbReference>
<dbReference type="SMART" id="SM00304">
    <property type="entry name" value="HAMP"/>
    <property type="match status" value="1"/>
</dbReference>
<feature type="transmembrane region" description="Helical" evidence="13">
    <location>
        <begin position="12"/>
        <end position="38"/>
    </location>
</feature>
<evidence type="ECO:0000256" key="11">
    <source>
        <dbReference type="ARBA" id="ARBA00023136"/>
    </source>
</evidence>
<dbReference type="GO" id="GO:0000155">
    <property type="term" value="F:phosphorelay sensor kinase activity"/>
    <property type="evidence" value="ECO:0007669"/>
    <property type="project" value="InterPro"/>
</dbReference>
<keyword evidence="5" id="KW-0597">Phosphoprotein</keyword>
<keyword evidence="10" id="KW-0902">Two-component regulatory system</keyword>
<dbReference type="PANTHER" id="PTHR34220:SF7">
    <property type="entry name" value="SENSOR HISTIDINE KINASE YPDA"/>
    <property type="match status" value="1"/>
</dbReference>
<comment type="subcellular location">
    <subcellularLocation>
        <location evidence="2">Cell membrane</location>
        <topology evidence="2">Multi-pass membrane protein</topology>
    </subcellularLocation>
</comment>
<dbReference type="EC" id="2.7.13.3" evidence="3"/>
<evidence type="ECO:0000256" key="8">
    <source>
        <dbReference type="ARBA" id="ARBA00022777"/>
    </source>
</evidence>
<dbReference type="GO" id="GO:0005886">
    <property type="term" value="C:plasma membrane"/>
    <property type="evidence" value="ECO:0007669"/>
    <property type="project" value="UniProtKB-SubCell"/>
</dbReference>
<dbReference type="CDD" id="cd12912">
    <property type="entry name" value="PDC2_MCP_like"/>
    <property type="match status" value="1"/>
</dbReference>
<dbReference type="SMART" id="SM00387">
    <property type="entry name" value="HATPase_c"/>
    <property type="match status" value="1"/>
</dbReference>
<reference evidence="15" key="1">
    <citation type="submission" date="2022-08" db="EMBL/GenBank/DDBJ databases">
        <title>The genomic sequence of strain Paenibacillus sp. SCIV0701.</title>
        <authorList>
            <person name="Zhao H."/>
        </authorList>
    </citation>
    <scope>NUCLEOTIDE SEQUENCE</scope>
    <source>
        <strain evidence="15">SCIV0701</strain>
    </source>
</reference>
<keyword evidence="9 13" id="KW-1133">Transmembrane helix</keyword>
<dbReference type="PROSITE" id="PS50885">
    <property type="entry name" value="HAMP"/>
    <property type="match status" value="1"/>
</dbReference>
<evidence type="ECO:0000313" key="15">
    <source>
        <dbReference type="EMBL" id="MCR2807903.1"/>
    </source>
</evidence>
<dbReference type="InterPro" id="IPR004358">
    <property type="entry name" value="Sig_transdc_His_kin-like_C"/>
</dbReference>